<dbReference type="AlphaFoldDB" id="A0A4U9TTG6"/>
<sequence>MKKIFALSLITGAMFSASVFAATPASYDTKFNVSANVPDSAHITDASGRPLTDLDVELKPAASGFMEATTPALRLWNNDVAKLEVSLILDDGQNASGGAFTLYSTDRDTLSSLSYKINTITEVGSESLR</sequence>
<dbReference type="EMBL" id="CABEEZ010000028">
    <property type="protein sequence ID" value="VTR22369.1"/>
    <property type="molecule type" value="Genomic_DNA"/>
</dbReference>
<reference evidence="2" key="1">
    <citation type="submission" date="2019-05" db="EMBL/GenBank/DDBJ databases">
        <authorList>
            <consortium name="Pathogen Informatics"/>
        </authorList>
    </citation>
    <scope>NUCLEOTIDE SEQUENCE [LARGE SCALE GENOMIC DNA]</scope>
    <source>
        <strain evidence="2">NCTC12965</strain>
    </source>
</reference>
<accession>A0A4U9TTG6</accession>
<gene>
    <name evidence="2" type="ORF">NCTC12965_01492</name>
</gene>
<feature type="chain" id="PRO_5020422991" evidence="1">
    <location>
        <begin position="22"/>
        <end position="129"/>
    </location>
</feature>
<name>A0A4U9TTG6_SERFO</name>
<proteinExistence type="predicted"/>
<feature type="signal peptide" evidence="1">
    <location>
        <begin position="1"/>
        <end position="21"/>
    </location>
</feature>
<evidence type="ECO:0000256" key="1">
    <source>
        <dbReference type="SAM" id="SignalP"/>
    </source>
</evidence>
<organism evidence="2">
    <name type="scientific">Serratia fonticola</name>
    <dbReference type="NCBI Taxonomy" id="47917"/>
    <lineage>
        <taxon>Bacteria</taxon>
        <taxon>Pseudomonadati</taxon>
        <taxon>Pseudomonadota</taxon>
        <taxon>Gammaproteobacteria</taxon>
        <taxon>Enterobacterales</taxon>
        <taxon>Yersiniaceae</taxon>
        <taxon>Serratia</taxon>
    </lineage>
</organism>
<protein>
    <submittedName>
        <fullName evidence="2">Uncharacterized protein</fullName>
    </submittedName>
</protein>
<keyword evidence="1" id="KW-0732">Signal</keyword>
<evidence type="ECO:0000313" key="2">
    <source>
        <dbReference type="EMBL" id="VTR22369.1"/>
    </source>
</evidence>